<reference evidence="3 4" key="1">
    <citation type="submission" date="2017-04" db="EMBL/GenBank/DDBJ databases">
        <title>Kefir bacterial isolates.</title>
        <authorList>
            <person name="Kim Y."/>
            <person name="Blasche S."/>
            <person name="Patil K.R."/>
        </authorList>
    </citation>
    <scope>NUCLEOTIDE SEQUENCE [LARGE SCALE GENOMIC DNA]</scope>
    <source>
        <strain evidence="3 4">KR-2</strain>
    </source>
</reference>
<dbReference type="SMART" id="SM00028">
    <property type="entry name" value="TPR"/>
    <property type="match status" value="7"/>
</dbReference>
<evidence type="ECO:0000313" key="3">
    <source>
        <dbReference type="EMBL" id="PAL26314.1"/>
    </source>
</evidence>
<dbReference type="EMBL" id="NDFP01000005">
    <property type="protein sequence ID" value="PAL26314.1"/>
    <property type="molecule type" value="Genomic_DNA"/>
</dbReference>
<dbReference type="InterPro" id="IPR011717">
    <property type="entry name" value="TPR-4"/>
</dbReference>
<feature type="coiled-coil region" evidence="2">
    <location>
        <begin position="119"/>
        <end position="146"/>
    </location>
</feature>
<comment type="caution">
    <text evidence="3">The sequence shown here is derived from an EMBL/GenBank/DDBJ whole genome shotgun (WGS) entry which is preliminary data.</text>
</comment>
<protein>
    <recommendedName>
        <fullName evidence="5">N-acetylglucosamine transferase</fullName>
    </recommendedName>
</protein>
<dbReference type="AlphaFoldDB" id="A0A270BN17"/>
<dbReference type="Gene3D" id="3.40.50.2000">
    <property type="entry name" value="Glycogen Phosphorylase B"/>
    <property type="match status" value="1"/>
</dbReference>
<evidence type="ECO:0000313" key="4">
    <source>
        <dbReference type="Proteomes" id="UP000216033"/>
    </source>
</evidence>
<keyword evidence="1" id="KW-0802">TPR repeat</keyword>
<keyword evidence="2" id="KW-0175">Coiled coil</keyword>
<name>A0A270BN17_9PROT</name>
<organism evidence="3 4">
    <name type="scientific">Acetobacter syzygii</name>
    <dbReference type="NCBI Taxonomy" id="146476"/>
    <lineage>
        <taxon>Bacteria</taxon>
        <taxon>Pseudomonadati</taxon>
        <taxon>Pseudomonadota</taxon>
        <taxon>Alphaproteobacteria</taxon>
        <taxon>Acetobacterales</taxon>
        <taxon>Acetobacteraceae</taxon>
        <taxon>Acetobacter</taxon>
    </lineage>
</organism>
<dbReference type="Proteomes" id="UP000216033">
    <property type="component" value="Unassembled WGS sequence"/>
</dbReference>
<dbReference type="Gene3D" id="1.25.40.10">
    <property type="entry name" value="Tetratricopeptide repeat domain"/>
    <property type="match status" value="3"/>
</dbReference>
<dbReference type="InterPro" id="IPR011990">
    <property type="entry name" value="TPR-like_helical_dom_sf"/>
</dbReference>
<dbReference type="SUPFAM" id="SSF48452">
    <property type="entry name" value="TPR-like"/>
    <property type="match status" value="2"/>
</dbReference>
<dbReference type="Pfam" id="PF13181">
    <property type="entry name" value="TPR_8"/>
    <property type="match status" value="1"/>
</dbReference>
<dbReference type="InterPro" id="IPR052943">
    <property type="entry name" value="TMTC_O-mannosyl-trnsfr"/>
</dbReference>
<dbReference type="PANTHER" id="PTHR44809">
    <property type="match status" value="1"/>
</dbReference>
<dbReference type="GeneID" id="98301363"/>
<accession>A0A270BN17</accession>
<dbReference type="PANTHER" id="PTHR44809:SF1">
    <property type="entry name" value="PROTEIN O-MANNOSYL-TRANSFERASE TMTC1"/>
    <property type="match status" value="1"/>
</dbReference>
<evidence type="ECO:0008006" key="5">
    <source>
        <dbReference type="Google" id="ProtNLM"/>
    </source>
</evidence>
<dbReference type="RefSeq" id="WP_048852856.1">
    <property type="nucleotide sequence ID" value="NZ_BAMZ01000003.1"/>
</dbReference>
<gene>
    <name evidence="3" type="ORF">B9K05_07045</name>
</gene>
<dbReference type="PROSITE" id="PS50005">
    <property type="entry name" value="TPR"/>
    <property type="match status" value="1"/>
</dbReference>
<dbReference type="GO" id="GO:0042802">
    <property type="term" value="F:identical protein binding"/>
    <property type="evidence" value="ECO:0007669"/>
    <property type="project" value="InterPro"/>
</dbReference>
<dbReference type="Pfam" id="PF07721">
    <property type="entry name" value="TPR_4"/>
    <property type="match status" value="2"/>
</dbReference>
<sequence>MGDKKAEYTQPSPTADLALSCLARGDAEQAESLLRTHLRHNPEDAQAWHAMACVARAGGKAAVAVALASKAVGLGAEPFFYLTLGLALLELGHVEEARAAVNVVVLSTPQDPRAQDPRAQDAMAQIMEKMGRLDEAEQALKKALALRPLEQVRHMTLAAFLARHGRAEDAAVVSARALALGGEAVAAHNLHGMVLEQAGRLAQAEPHFAIVAQAMPDNAQALANHGAALFAQQRYGEAESALRSSAALAPAVVQTRANLGLVCLAQGDLHMAEAELATAYRLQPSDARLALNYGTVLMDLGRREEAEALFVQAMHYAATTQDKARATLNLATLCLATGRFAQGWALFEARKTLLAPPLRVASLPEWDGTTTAKTVLLYAEQGLGDSLQFLRYVDAAVQKAPINLLVPQTMQRLVQCLLPRWHGRVSLCTPEQAAMADVRCSLLSLPYVLDMAGPWAWQVEGAWGANPTKPVRSKSVLVGLCWAGNPRYQFDLRRSIAPGLLRHLAGVRGVRFQALQPCADFLTVPIPVLPLPEGDLLAMARVMASLDVVVSVDTMVIHLAGLMGKPALLLNRYGGDWRWGGGSVVAGTPPGALERSVWYPSVQIARQPAPVGGKASWLQPLAAAAQWLEQAVQAKSSG</sequence>
<dbReference type="SUPFAM" id="SSF53756">
    <property type="entry name" value="UDP-Glycosyltransferase/glycogen phosphorylase"/>
    <property type="match status" value="1"/>
</dbReference>
<dbReference type="Pfam" id="PF13432">
    <property type="entry name" value="TPR_16"/>
    <property type="match status" value="3"/>
</dbReference>
<keyword evidence="4" id="KW-1185">Reference proteome</keyword>
<proteinExistence type="predicted"/>
<dbReference type="InterPro" id="IPR019734">
    <property type="entry name" value="TPR_rpt"/>
</dbReference>
<evidence type="ECO:0000256" key="1">
    <source>
        <dbReference type="PROSITE-ProRule" id="PRU00339"/>
    </source>
</evidence>
<dbReference type="STRING" id="1231343.Absy_003_064"/>
<feature type="repeat" description="TPR" evidence="1">
    <location>
        <begin position="117"/>
        <end position="150"/>
    </location>
</feature>
<evidence type="ECO:0000256" key="2">
    <source>
        <dbReference type="SAM" id="Coils"/>
    </source>
</evidence>